<organism evidence="3 4">
    <name type="scientific">Tessaracoccus flavus</name>
    <dbReference type="NCBI Taxonomy" id="1610493"/>
    <lineage>
        <taxon>Bacteria</taxon>
        <taxon>Bacillati</taxon>
        <taxon>Actinomycetota</taxon>
        <taxon>Actinomycetes</taxon>
        <taxon>Propionibacteriales</taxon>
        <taxon>Propionibacteriaceae</taxon>
        <taxon>Tessaracoccus</taxon>
    </lineage>
</organism>
<keyword evidence="1" id="KW-1003">Cell membrane</keyword>
<dbReference type="GO" id="GO:0005576">
    <property type="term" value="C:extracellular region"/>
    <property type="evidence" value="ECO:0007669"/>
    <property type="project" value="TreeGrafter"/>
</dbReference>
<evidence type="ECO:0000313" key="4">
    <source>
        <dbReference type="Proteomes" id="UP000188324"/>
    </source>
</evidence>
<feature type="transmembrane region" description="Helical" evidence="1">
    <location>
        <begin position="257"/>
        <end position="276"/>
    </location>
</feature>
<feature type="transmembrane region" description="Helical" evidence="1">
    <location>
        <begin position="17"/>
        <end position="37"/>
    </location>
</feature>
<feature type="region of interest" description="Disordered" evidence="2">
    <location>
        <begin position="882"/>
        <end position="901"/>
    </location>
</feature>
<evidence type="ECO:0000313" key="3">
    <source>
        <dbReference type="EMBL" id="AQP44573.1"/>
    </source>
</evidence>
<keyword evidence="4" id="KW-1185">Reference proteome</keyword>
<evidence type="ECO:0000256" key="1">
    <source>
        <dbReference type="HAMAP-Rule" id="MF_01600"/>
    </source>
</evidence>
<dbReference type="PANTHER" id="PTHR39344:SF1">
    <property type="entry name" value="UPF0182 PROTEIN SLL1060"/>
    <property type="match status" value="1"/>
</dbReference>
<feature type="transmembrane region" description="Helical" evidence="1">
    <location>
        <begin position="57"/>
        <end position="83"/>
    </location>
</feature>
<feature type="transmembrane region" description="Helical" evidence="1">
    <location>
        <begin position="112"/>
        <end position="140"/>
    </location>
</feature>
<dbReference type="AlphaFoldDB" id="A0A1Q2CEN8"/>
<dbReference type="GO" id="GO:0005886">
    <property type="term" value="C:plasma membrane"/>
    <property type="evidence" value="ECO:0007669"/>
    <property type="project" value="UniProtKB-SubCell"/>
</dbReference>
<gene>
    <name evidence="3" type="ORF">RPIT_06895</name>
</gene>
<reference evidence="3 4" key="1">
    <citation type="journal article" date="2016" name="Int. J. Syst. Evol. Microbiol.">
        <title>Tessaracoccus flavus sp. nov., isolated from the drainage system of a lindane-producing factory.</title>
        <authorList>
            <person name="Kumari R."/>
            <person name="Singh P."/>
            <person name="Schumann P."/>
            <person name="Lal R."/>
        </authorList>
    </citation>
    <scope>NUCLEOTIDE SEQUENCE [LARGE SCALE GENOMIC DNA]</scope>
    <source>
        <strain evidence="3 4">RP1T</strain>
    </source>
</reference>
<dbReference type="EMBL" id="CP019605">
    <property type="protein sequence ID" value="AQP44573.1"/>
    <property type="molecule type" value="Genomic_DNA"/>
</dbReference>
<dbReference type="OrthoDB" id="9763654at2"/>
<keyword evidence="1" id="KW-0812">Transmembrane</keyword>
<keyword evidence="1" id="KW-1133">Transmembrane helix</keyword>
<name>A0A1Q2CEN8_9ACTN</name>
<dbReference type="PANTHER" id="PTHR39344">
    <property type="entry name" value="UPF0182 PROTEIN SLL1060"/>
    <property type="match status" value="1"/>
</dbReference>
<dbReference type="Proteomes" id="UP000188324">
    <property type="component" value="Chromosome"/>
</dbReference>
<dbReference type="Pfam" id="PF03699">
    <property type="entry name" value="UPF0182"/>
    <property type="match status" value="1"/>
</dbReference>
<feature type="transmembrane region" description="Helical" evidence="1">
    <location>
        <begin position="288"/>
        <end position="307"/>
    </location>
</feature>
<proteinExistence type="inferred from homology"/>
<dbReference type="HAMAP" id="MF_01600">
    <property type="entry name" value="UPF0182"/>
    <property type="match status" value="1"/>
</dbReference>
<feature type="compositionally biased region" description="Pro residues" evidence="2">
    <location>
        <begin position="890"/>
        <end position="901"/>
    </location>
</feature>
<comment type="subcellular location">
    <subcellularLocation>
        <location evidence="1">Cell membrane</location>
        <topology evidence="1">Multi-pass membrane protein</topology>
    </subcellularLocation>
</comment>
<keyword evidence="1" id="KW-0472">Membrane</keyword>
<dbReference type="RefSeq" id="WP_077341798.1">
    <property type="nucleotide sequence ID" value="NZ_CP019605.1"/>
</dbReference>
<feature type="transmembrane region" description="Helical" evidence="1">
    <location>
        <begin position="169"/>
        <end position="194"/>
    </location>
</feature>
<feature type="transmembrane region" description="Helical" evidence="1">
    <location>
        <begin position="215"/>
        <end position="237"/>
    </location>
</feature>
<sequence length="957" mass="105083">MSADILEPEAPVRRGPLLWTVLIVGALIIMSVIASRVGTDYLWFRSIDFQTVFTTQLAARLGLLVAFGLLLFAVVFFSMVIAYRLRPKVRRANLDSELLVQLRDALDQRSRLLMAIPALVLGVLGGLAAMSMSSTFLAWWHRTPFGKDDAYFGVDASYYVFTQPWLQFIVGYLLFALIAGFIAAAAVHFMTGALNATAVRGRGNAPASVAAQRQLSVMLGLVLLLIAANTLLDRFALTVTPNSLFTGIGYTDFEVRVPVTVIMAAIAVIVAIAAFVNAWKVRWSVPGAGIALLIVSGILLGMLYPWMIQSFQVTPNQQDLERPYIAENIAATRYAYGIDEVEIEDYEATTTAASGQLRADAEALPAIRLMDPAVIPPTFEQLQQVRGYYAFPRVLDVDRYVIDGKPTDSVVAVRELDLDSIEGGDTWNNRRTVYTHGFGMVAAYGNQREANGEPVFISGGIPTVGLLEEHQPRIYFGERTDYYVIVGAPEGADPVELDTPSGGEGRSESLYTYTGSGGVPIGNLLTRAAFAIRFGDINLMLSDRVNSESRMLHNRLPAQRVQEVAPWLTIDSDAYPSVVDGKIVWIVDAYTTTDSYPNSARVDWTQSISDSRTAANSLLIGQQVNYVRNSVKAVVDAYDGSVKLYEWDEEDPILQTWSKAFPGIITPKADIPQPLLEHLRYPQDLFKVQREVLGRYHTLNPNTWFQQSDIWQVPNDPVRAGQQPVKQPPYFLTVRWPDDERPVYANTTVFVPKDRENLSVYMAVNADATTEDYGRMRVLKLSDAEQIAGPGQTYNFIQTNPVVADRLLPFNRQGASASAIFGNLLTLPLGGGLLYVQPIYTQTTATTGSYPALRFIVVRFGEQIGIGDTLQAALDQVFQGDAGAETGENPVPPSDEQPVPPGEVLVGQERALELLGEAFTLFDGADAALREGDLAEYQSKVDAAEAKMLEAQKALEG</sequence>
<accession>A0A1Q2CEN8</accession>
<protein>
    <recommendedName>
        <fullName evidence="1">UPF0182 protein RPIT_06895</fullName>
    </recommendedName>
</protein>
<dbReference type="KEGG" id="tfl:RPIT_06895"/>
<comment type="similarity">
    <text evidence="1">Belongs to the UPF0182 family.</text>
</comment>
<dbReference type="InterPro" id="IPR005372">
    <property type="entry name" value="UPF0182"/>
</dbReference>
<evidence type="ECO:0000256" key="2">
    <source>
        <dbReference type="SAM" id="MobiDB-lite"/>
    </source>
</evidence>